<keyword evidence="8" id="KW-0472">Membrane</keyword>
<dbReference type="InterPro" id="IPR011990">
    <property type="entry name" value="TPR-like_helical_dom_sf"/>
</dbReference>
<dbReference type="InterPro" id="IPR003594">
    <property type="entry name" value="HATPase_dom"/>
</dbReference>
<sequence length="604" mass="68587">MQARKLYYFYFMIARSKSLVLFILIVFLSPYCIAQKWHTQTDSLLMAYKKAAIPVQKVKLLTDAVAIFLLQNPDTALLLSNEAEVIAESSGNDTARAMAYAAKSAAYLIKDNDAMILEYALKGLKLSERTILPPDVLASLNRKLGFVYRNSNRFAESVDAYKKALAYSTLSHNVYDMATTSSNIGNTFNSFNQYDSALIYHNKTIEFARKAGFKDIIVRSYMQIINSYNGLQQYPKAFQAVADMQPYLNDADVTQVTKGLVYTVIASLDMRHGDKHHALAAKYLDSMKHLITHTAPGKENLINYYLNRSLLEFSLNHFDSASAALEKYDELKKIHDDEIISGHAQELATRYETGKKDARIKDLDQQNRLRKRLLFGSFTACAVFLALLWWVWEQNKKIRKQEGHLNYLMKELHHRVKNNLQIVSSLLNLQSARIDDPLAQKALMEGQHRIEAMSLIHQKLYQTKTTSRVNIQEFIAELSENLMHAYGYKAHNFNLQLQVAVKELEADVAIPAGLILNEVVTNAFKYAYKNVANPALHISLQEQANKLQLTIGDNGRELTEKAWKYSTSFGRQLILSLTQQLEGAMQLTCDNGSIFTFTFPVKPA</sequence>
<dbReference type="Pfam" id="PF07568">
    <property type="entry name" value="HisKA_2"/>
    <property type="match status" value="1"/>
</dbReference>
<reference evidence="11 12" key="1">
    <citation type="submission" date="2016-04" db="EMBL/GenBank/DDBJ databases">
        <authorList>
            <person name="Chen L."/>
            <person name="Zhuang W."/>
            <person name="Wang G."/>
        </authorList>
    </citation>
    <scope>NUCLEOTIDE SEQUENCE [LARGE SCALE GENOMIC DNA]</scope>
    <source>
        <strain evidence="12">GR20</strain>
    </source>
</reference>
<dbReference type="InterPro" id="IPR036890">
    <property type="entry name" value="HATPase_C_sf"/>
</dbReference>
<dbReference type="Gene3D" id="3.30.450.20">
    <property type="entry name" value="PAS domain"/>
    <property type="match status" value="1"/>
</dbReference>
<keyword evidence="6" id="KW-0418">Kinase</keyword>
<keyword evidence="3" id="KW-0597">Phosphoprotein</keyword>
<name>A0ABX3NN72_9BACT</name>
<evidence type="ECO:0000256" key="5">
    <source>
        <dbReference type="ARBA" id="ARBA00022741"/>
    </source>
</evidence>
<evidence type="ECO:0000313" key="12">
    <source>
        <dbReference type="Proteomes" id="UP000192277"/>
    </source>
</evidence>
<dbReference type="EMBL" id="LWBO01000077">
    <property type="protein sequence ID" value="OQP40319.1"/>
    <property type="molecule type" value="Genomic_DNA"/>
</dbReference>
<evidence type="ECO:0000256" key="8">
    <source>
        <dbReference type="SAM" id="Phobius"/>
    </source>
</evidence>
<dbReference type="SUPFAM" id="SSF55874">
    <property type="entry name" value="ATPase domain of HSP90 chaperone/DNA topoisomerase II/histidine kinase"/>
    <property type="match status" value="1"/>
</dbReference>
<dbReference type="PANTHER" id="PTHR41523:SF8">
    <property type="entry name" value="ETHYLENE RESPONSE SENSOR PROTEIN"/>
    <property type="match status" value="1"/>
</dbReference>
<dbReference type="Gene3D" id="3.30.565.10">
    <property type="entry name" value="Histidine kinase-like ATPase, C-terminal domain"/>
    <property type="match status" value="1"/>
</dbReference>
<keyword evidence="12" id="KW-1185">Reference proteome</keyword>
<protein>
    <recommendedName>
        <fullName evidence="2">histidine kinase</fullName>
        <ecNumber evidence="2">2.7.13.3</ecNumber>
    </recommendedName>
</protein>
<dbReference type="EC" id="2.7.13.3" evidence="2"/>
<evidence type="ECO:0000256" key="1">
    <source>
        <dbReference type="ARBA" id="ARBA00000085"/>
    </source>
</evidence>
<dbReference type="Pfam" id="PF02518">
    <property type="entry name" value="HATPase_c"/>
    <property type="match status" value="1"/>
</dbReference>
<evidence type="ECO:0000256" key="3">
    <source>
        <dbReference type="ARBA" id="ARBA00022553"/>
    </source>
</evidence>
<evidence type="ECO:0000313" key="11">
    <source>
        <dbReference type="EMBL" id="OQP40319.1"/>
    </source>
</evidence>
<accession>A0ABX3NN72</accession>
<evidence type="ECO:0000256" key="2">
    <source>
        <dbReference type="ARBA" id="ARBA00012438"/>
    </source>
</evidence>
<feature type="domain" description="Histidine kinase/HSP90-like ATPase" evidence="9">
    <location>
        <begin position="513"/>
        <end position="602"/>
    </location>
</feature>
<keyword evidence="7" id="KW-0067">ATP-binding</keyword>
<dbReference type="SMART" id="SM00028">
    <property type="entry name" value="TPR"/>
    <property type="match status" value="2"/>
</dbReference>
<dbReference type="Proteomes" id="UP000192277">
    <property type="component" value="Unassembled WGS sequence"/>
</dbReference>
<evidence type="ECO:0000256" key="6">
    <source>
        <dbReference type="ARBA" id="ARBA00022777"/>
    </source>
</evidence>
<dbReference type="Pfam" id="PF13424">
    <property type="entry name" value="TPR_12"/>
    <property type="match status" value="1"/>
</dbReference>
<feature type="transmembrane region" description="Helical" evidence="8">
    <location>
        <begin position="373"/>
        <end position="392"/>
    </location>
</feature>
<keyword evidence="8" id="KW-0812">Transmembrane</keyword>
<keyword evidence="8" id="KW-1133">Transmembrane helix</keyword>
<evidence type="ECO:0000256" key="7">
    <source>
        <dbReference type="ARBA" id="ARBA00022840"/>
    </source>
</evidence>
<keyword evidence="5" id="KW-0547">Nucleotide-binding</keyword>
<dbReference type="SUPFAM" id="SSF48452">
    <property type="entry name" value="TPR-like"/>
    <property type="match status" value="1"/>
</dbReference>
<gene>
    <name evidence="11" type="ORF">A4D02_15485</name>
</gene>
<proteinExistence type="predicted"/>
<feature type="domain" description="Signal transduction histidine kinase subgroup 2 dimerisation and phosphoacceptor" evidence="10">
    <location>
        <begin position="411"/>
        <end position="486"/>
    </location>
</feature>
<dbReference type="Gene3D" id="1.25.40.10">
    <property type="entry name" value="Tetratricopeptide repeat domain"/>
    <property type="match status" value="1"/>
</dbReference>
<dbReference type="InterPro" id="IPR019734">
    <property type="entry name" value="TPR_rpt"/>
</dbReference>
<dbReference type="PANTHER" id="PTHR41523">
    <property type="entry name" value="TWO-COMPONENT SYSTEM SENSOR PROTEIN"/>
    <property type="match status" value="1"/>
</dbReference>
<organism evidence="11 12">
    <name type="scientific">Niastella koreensis</name>
    <dbReference type="NCBI Taxonomy" id="354356"/>
    <lineage>
        <taxon>Bacteria</taxon>
        <taxon>Pseudomonadati</taxon>
        <taxon>Bacteroidota</taxon>
        <taxon>Chitinophagia</taxon>
        <taxon>Chitinophagales</taxon>
        <taxon>Chitinophagaceae</taxon>
        <taxon>Niastella</taxon>
    </lineage>
</organism>
<evidence type="ECO:0000259" key="10">
    <source>
        <dbReference type="Pfam" id="PF07568"/>
    </source>
</evidence>
<comment type="caution">
    <text evidence="11">The sequence shown here is derived from an EMBL/GenBank/DDBJ whole genome shotgun (WGS) entry which is preliminary data.</text>
</comment>
<keyword evidence="4" id="KW-0808">Transferase</keyword>
<comment type="catalytic activity">
    <reaction evidence="1">
        <text>ATP + protein L-histidine = ADP + protein N-phospho-L-histidine.</text>
        <dbReference type="EC" id="2.7.13.3"/>
    </reaction>
</comment>
<evidence type="ECO:0000259" key="9">
    <source>
        <dbReference type="Pfam" id="PF02518"/>
    </source>
</evidence>
<evidence type="ECO:0000256" key="4">
    <source>
        <dbReference type="ARBA" id="ARBA00022679"/>
    </source>
</evidence>
<dbReference type="InterPro" id="IPR011495">
    <property type="entry name" value="Sig_transdc_His_kin_sub2_dim/P"/>
</dbReference>